<keyword evidence="10" id="KW-0833">Ubl conjugation pathway</keyword>
<evidence type="ECO:0000256" key="1">
    <source>
        <dbReference type="ARBA" id="ARBA00004123"/>
    </source>
</evidence>
<dbReference type="InterPro" id="IPR010358">
    <property type="entry name" value="BRE"/>
</dbReference>
<evidence type="ECO:0000256" key="16">
    <source>
        <dbReference type="ARBA" id="ARBA00032491"/>
    </source>
</evidence>
<evidence type="ECO:0000256" key="14">
    <source>
        <dbReference type="ARBA" id="ARBA00023306"/>
    </source>
</evidence>
<evidence type="ECO:0000256" key="7">
    <source>
        <dbReference type="ARBA" id="ARBA00022737"/>
    </source>
</evidence>
<evidence type="ECO:0000256" key="2">
    <source>
        <dbReference type="ARBA" id="ARBA00004496"/>
    </source>
</evidence>
<keyword evidence="14" id="KW-0131">Cell cycle</keyword>
<evidence type="ECO:0000313" key="19">
    <source>
        <dbReference type="Proteomes" id="UP000815325"/>
    </source>
</evidence>
<organism evidence="18 19">
    <name type="scientific">Dunaliella salina</name>
    <name type="common">Green alga</name>
    <name type="synonym">Protococcus salinus</name>
    <dbReference type="NCBI Taxonomy" id="3046"/>
    <lineage>
        <taxon>Eukaryota</taxon>
        <taxon>Viridiplantae</taxon>
        <taxon>Chlorophyta</taxon>
        <taxon>core chlorophytes</taxon>
        <taxon>Chlorophyceae</taxon>
        <taxon>CS clade</taxon>
        <taxon>Chlamydomonadales</taxon>
        <taxon>Dunaliellaceae</taxon>
        <taxon>Dunaliella</taxon>
    </lineage>
</organism>
<dbReference type="PANTHER" id="PTHR15189">
    <property type="entry name" value="BRISC AND BRCA1-A COMPLEX MEMBER 2"/>
    <property type="match status" value="1"/>
</dbReference>
<protein>
    <recommendedName>
        <fullName evidence="3">BRISC and BRCA1-A complex member 2</fullName>
    </recommendedName>
    <alternativeName>
        <fullName evidence="16">BRCA1-A complex subunit BRE</fullName>
    </alternativeName>
    <alternativeName>
        <fullName evidence="17">BRCA1/BRCA2-containing complex subunit 45</fullName>
    </alternativeName>
</protein>
<gene>
    <name evidence="18" type="ORF">DUNSADRAFT_10365</name>
</gene>
<evidence type="ECO:0000256" key="10">
    <source>
        <dbReference type="ARBA" id="ARBA00022786"/>
    </source>
</evidence>
<dbReference type="EMBL" id="MU069815">
    <property type="protein sequence ID" value="KAF5833362.1"/>
    <property type="molecule type" value="Genomic_DNA"/>
</dbReference>
<comment type="subcellular location">
    <subcellularLocation>
        <location evidence="2">Cytoplasm</location>
    </subcellularLocation>
    <subcellularLocation>
        <location evidence="1">Nucleus</location>
    </subcellularLocation>
</comment>
<keyword evidence="6" id="KW-0053">Apoptosis</keyword>
<sequence>MVHILGALLTGYNSWQRARVSALGIERLQFELSCSSAEVVPDLESLPEVLLLNPPAEGRSLVPKACFGIPIVVDLAGVEKAASHLQLPVEVGGVFKLCLAYPAVPGNPEPERQLQAPRCLEGALPPITLPSWSSHMCQIEYIPLVTERCQAVVDAFSLALSLQAQLLQALVEKLGDPLDFNVFRGSALWSMASEGAPVRLTLQANGNAYGNLQSRSTSASPAPGKMLPEQMPVLTLTSERHPGVTQTFTEYPWSPRWPPQQMASRILSFLSNVMPAFVSRVSSVPAAASPVAAPH</sequence>
<evidence type="ECO:0000256" key="4">
    <source>
        <dbReference type="ARBA" id="ARBA00022490"/>
    </source>
</evidence>
<reference evidence="18" key="1">
    <citation type="submission" date="2017-08" db="EMBL/GenBank/DDBJ databases">
        <authorList>
            <person name="Polle J.E."/>
            <person name="Barry K."/>
            <person name="Cushman J."/>
            <person name="Schmutz J."/>
            <person name="Tran D."/>
            <person name="Hathwaick L.T."/>
            <person name="Yim W.C."/>
            <person name="Jenkins J."/>
            <person name="Mckie-Krisberg Z.M."/>
            <person name="Prochnik S."/>
            <person name="Lindquist E."/>
            <person name="Dockter R.B."/>
            <person name="Adam C."/>
            <person name="Molina H."/>
            <person name="Bunkerborg J."/>
            <person name="Jin E."/>
            <person name="Buchheim M."/>
            <person name="Magnuson J."/>
        </authorList>
    </citation>
    <scope>NUCLEOTIDE SEQUENCE</scope>
    <source>
        <strain evidence="18">CCAP 19/18</strain>
    </source>
</reference>
<evidence type="ECO:0000256" key="8">
    <source>
        <dbReference type="ARBA" id="ARBA00022763"/>
    </source>
</evidence>
<evidence type="ECO:0000256" key="17">
    <source>
        <dbReference type="ARBA" id="ARBA00032630"/>
    </source>
</evidence>
<evidence type="ECO:0000256" key="11">
    <source>
        <dbReference type="ARBA" id="ARBA00022853"/>
    </source>
</evidence>
<keyword evidence="4" id="KW-0963">Cytoplasm</keyword>
<evidence type="ECO:0000256" key="6">
    <source>
        <dbReference type="ARBA" id="ARBA00022703"/>
    </source>
</evidence>
<accession>A0ABQ7GFH7</accession>
<keyword evidence="19" id="KW-1185">Reference proteome</keyword>
<evidence type="ECO:0000256" key="15">
    <source>
        <dbReference type="ARBA" id="ARBA00025766"/>
    </source>
</evidence>
<evidence type="ECO:0000256" key="3">
    <source>
        <dbReference type="ARBA" id="ARBA00019438"/>
    </source>
</evidence>
<proteinExistence type="inferred from homology"/>
<comment type="similarity">
    <text evidence="15">Belongs to the BABAM2 family.</text>
</comment>
<dbReference type="Proteomes" id="UP000815325">
    <property type="component" value="Unassembled WGS sequence"/>
</dbReference>
<keyword evidence="12" id="KW-0234">DNA repair</keyword>
<evidence type="ECO:0000313" key="18">
    <source>
        <dbReference type="EMBL" id="KAF5833362.1"/>
    </source>
</evidence>
<evidence type="ECO:0000256" key="13">
    <source>
        <dbReference type="ARBA" id="ARBA00023242"/>
    </source>
</evidence>
<keyword evidence="13" id="KW-0539">Nucleus</keyword>
<evidence type="ECO:0000256" key="9">
    <source>
        <dbReference type="ARBA" id="ARBA00022776"/>
    </source>
</evidence>
<comment type="caution">
    <text evidence="18">The sequence shown here is derived from an EMBL/GenBank/DDBJ whole genome shotgun (WGS) entry which is preliminary data.</text>
</comment>
<keyword evidence="8" id="KW-0227">DNA damage</keyword>
<keyword evidence="7" id="KW-0677">Repeat</keyword>
<keyword evidence="11" id="KW-0156">Chromatin regulator</keyword>
<keyword evidence="5" id="KW-0132">Cell division</keyword>
<dbReference type="PANTHER" id="PTHR15189:SF7">
    <property type="entry name" value="BRISC AND BRCA1-A COMPLEX MEMBER 2"/>
    <property type="match status" value="1"/>
</dbReference>
<evidence type="ECO:0000256" key="12">
    <source>
        <dbReference type="ARBA" id="ARBA00023204"/>
    </source>
</evidence>
<name>A0ABQ7GFH7_DUNSA</name>
<keyword evidence="9" id="KW-0498">Mitosis</keyword>
<evidence type="ECO:0000256" key="5">
    <source>
        <dbReference type="ARBA" id="ARBA00022618"/>
    </source>
</evidence>